<proteinExistence type="predicted"/>
<organism evidence="2 3">
    <name type="scientific">Trifolium medium</name>
    <dbReference type="NCBI Taxonomy" id="97028"/>
    <lineage>
        <taxon>Eukaryota</taxon>
        <taxon>Viridiplantae</taxon>
        <taxon>Streptophyta</taxon>
        <taxon>Embryophyta</taxon>
        <taxon>Tracheophyta</taxon>
        <taxon>Spermatophyta</taxon>
        <taxon>Magnoliopsida</taxon>
        <taxon>eudicotyledons</taxon>
        <taxon>Gunneridae</taxon>
        <taxon>Pentapetalae</taxon>
        <taxon>rosids</taxon>
        <taxon>fabids</taxon>
        <taxon>Fabales</taxon>
        <taxon>Fabaceae</taxon>
        <taxon>Papilionoideae</taxon>
        <taxon>50 kb inversion clade</taxon>
        <taxon>NPAAA clade</taxon>
        <taxon>Hologalegina</taxon>
        <taxon>IRL clade</taxon>
        <taxon>Trifolieae</taxon>
        <taxon>Trifolium</taxon>
    </lineage>
</organism>
<evidence type="ECO:0000256" key="1">
    <source>
        <dbReference type="SAM" id="Phobius"/>
    </source>
</evidence>
<sequence>MLADVSIQIFDPGGMLTVVVCSAVRRRQIRSFRSMAFMFLASSVILFAT</sequence>
<name>A0A392UL41_9FABA</name>
<dbReference type="Proteomes" id="UP000265520">
    <property type="component" value="Unassembled WGS sequence"/>
</dbReference>
<evidence type="ECO:0000313" key="2">
    <source>
        <dbReference type="EMBL" id="MCI74353.1"/>
    </source>
</evidence>
<keyword evidence="3" id="KW-1185">Reference proteome</keyword>
<feature type="transmembrane region" description="Helical" evidence="1">
    <location>
        <begin position="6"/>
        <end position="24"/>
    </location>
</feature>
<keyword evidence="1" id="KW-0472">Membrane</keyword>
<keyword evidence="1" id="KW-1133">Transmembrane helix</keyword>
<reference evidence="2 3" key="1">
    <citation type="journal article" date="2018" name="Front. Plant Sci.">
        <title>Red Clover (Trifolium pratense) and Zigzag Clover (T. medium) - A Picture of Genomic Similarities and Differences.</title>
        <authorList>
            <person name="Dluhosova J."/>
            <person name="Istvanek J."/>
            <person name="Nedelnik J."/>
            <person name="Repkova J."/>
        </authorList>
    </citation>
    <scope>NUCLEOTIDE SEQUENCE [LARGE SCALE GENOMIC DNA]</scope>
    <source>
        <strain evidence="3">cv. 10/8</strain>
        <tissue evidence="2">Leaf</tissue>
    </source>
</reference>
<feature type="non-terminal residue" evidence="2">
    <location>
        <position position="49"/>
    </location>
</feature>
<comment type="caution">
    <text evidence="2">The sequence shown here is derived from an EMBL/GenBank/DDBJ whole genome shotgun (WGS) entry which is preliminary data.</text>
</comment>
<feature type="transmembrane region" description="Helical" evidence="1">
    <location>
        <begin position="31"/>
        <end position="48"/>
    </location>
</feature>
<dbReference type="AlphaFoldDB" id="A0A392UL41"/>
<evidence type="ECO:0000313" key="3">
    <source>
        <dbReference type="Proteomes" id="UP000265520"/>
    </source>
</evidence>
<accession>A0A392UL41</accession>
<protein>
    <submittedName>
        <fullName evidence="2">Uncharacterized protein</fullName>
    </submittedName>
</protein>
<keyword evidence="1" id="KW-0812">Transmembrane</keyword>
<dbReference type="EMBL" id="LXQA010858708">
    <property type="protein sequence ID" value="MCI74353.1"/>
    <property type="molecule type" value="Genomic_DNA"/>
</dbReference>